<evidence type="ECO:0000313" key="3">
    <source>
        <dbReference type="Proteomes" id="UP000826271"/>
    </source>
</evidence>
<dbReference type="PANTHER" id="PTHR21477:SF12">
    <property type="entry name" value="PROTEIN PHLOEM PROTEIN 2-LIKE A10"/>
    <property type="match status" value="1"/>
</dbReference>
<keyword evidence="3" id="KW-1185">Reference proteome</keyword>
<evidence type="ECO:0000256" key="1">
    <source>
        <dbReference type="SAM" id="Phobius"/>
    </source>
</evidence>
<dbReference type="AlphaFoldDB" id="A0AAV6XP02"/>
<reference evidence="2" key="1">
    <citation type="submission" date="2019-10" db="EMBL/GenBank/DDBJ databases">
        <authorList>
            <person name="Zhang R."/>
            <person name="Pan Y."/>
            <person name="Wang J."/>
            <person name="Ma R."/>
            <person name="Yu S."/>
        </authorList>
    </citation>
    <scope>NUCLEOTIDE SEQUENCE</scope>
    <source>
        <strain evidence="2">LA-IB0</strain>
        <tissue evidence="2">Leaf</tissue>
    </source>
</reference>
<evidence type="ECO:0000313" key="2">
    <source>
        <dbReference type="EMBL" id="KAG8384249.1"/>
    </source>
</evidence>
<protein>
    <recommendedName>
        <fullName evidence="4">Protein PHLOEM PROTEIN 2-LIKE A10</fullName>
    </recommendedName>
</protein>
<dbReference type="InterPro" id="IPR019141">
    <property type="entry name" value="DUF2045"/>
</dbReference>
<name>A0AAV6XP02_9LAMI</name>
<proteinExistence type="predicted"/>
<dbReference type="Proteomes" id="UP000826271">
    <property type="component" value="Unassembled WGS sequence"/>
</dbReference>
<comment type="caution">
    <text evidence="2">The sequence shown here is derived from an EMBL/GenBank/DDBJ whole genome shotgun (WGS) entry which is preliminary data.</text>
</comment>
<organism evidence="2 3">
    <name type="scientific">Buddleja alternifolia</name>
    <dbReference type="NCBI Taxonomy" id="168488"/>
    <lineage>
        <taxon>Eukaryota</taxon>
        <taxon>Viridiplantae</taxon>
        <taxon>Streptophyta</taxon>
        <taxon>Embryophyta</taxon>
        <taxon>Tracheophyta</taxon>
        <taxon>Spermatophyta</taxon>
        <taxon>Magnoliopsida</taxon>
        <taxon>eudicotyledons</taxon>
        <taxon>Gunneridae</taxon>
        <taxon>Pentapetalae</taxon>
        <taxon>asterids</taxon>
        <taxon>lamiids</taxon>
        <taxon>Lamiales</taxon>
        <taxon>Scrophulariaceae</taxon>
        <taxon>Buddlejeae</taxon>
        <taxon>Buddleja</taxon>
    </lineage>
</organism>
<dbReference type="EMBL" id="WHWC01000004">
    <property type="protein sequence ID" value="KAG8384249.1"/>
    <property type="molecule type" value="Genomic_DNA"/>
</dbReference>
<evidence type="ECO:0008006" key="4">
    <source>
        <dbReference type="Google" id="ProtNLM"/>
    </source>
</evidence>
<feature type="transmembrane region" description="Helical" evidence="1">
    <location>
        <begin position="20"/>
        <end position="37"/>
    </location>
</feature>
<keyword evidence="1" id="KW-0812">Transmembrane</keyword>
<accession>A0AAV6XP02</accession>
<sequence>MDLKLLDKGLNYTKKKKKWLLILGTLGFTSYGAYKIYNLPCVVKKRQRLLKLFGALLSVAEMVSDSSEAIGILSKDLKEFLASDSNQIPQSLKQVSKITKSNEFSVVNQNHEGFDSRNSAGLSTSVDKKCFARSLVMAFYSGWQDEGGSNSDDDYVNRWIDVACDDKCRELIGDCVRVFVSTAVAIYLDKTTNINTYDEIFSGLTNPKHEAKVRDILSSVCNGAVETLIQTSHGVWSKNSIAASKLSNLTYSKIGFEDSFFSRDEKKYNLMDKNQDRGWVSKVSSTLAVPSNRKFILDMTGTVTFETVRSFLDFLLQKTLDCVRRNVDDVNQEVVDKGVEAIRYMSGQWPIMQTIFFSFFQLFFVEWVWNVGQRTGGQTGKGGLLDDMGGGTEVVVGTEAVVIFQLQFDLGSRWQRMMARVQGFFTLLG</sequence>
<dbReference type="PANTHER" id="PTHR21477">
    <property type="entry name" value="ZGC:172139"/>
    <property type="match status" value="1"/>
</dbReference>
<keyword evidence="1" id="KW-0472">Membrane</keyword>
<gene>
    <name evidence="2" type="ORF">BUALT_Bualt04G0098500</name>
</gene>
<keyword evidence="1" id="KW-1133">Transmembrane helix</keyword>